<sequence length="1180" mass="124516">MLKCPVSLLALVLTLCLLGQVHSDASLGLTVLDDVAVKATSDSLDYVQIVQPLSAADSRMGQIMHADGHWMAVGDTDNQQWSLHTTLSLPDWLCADSDCSSTAVEYASEVSVSGNMLAVSAYSTYTATGNGGSVLIYHFVSGEWVFVHQIDSIESSMPNFGHNLSLCPYGVSATTDDYDNDLYDLGLWFCPYSAETGWGALVEILSIDWSVSSVAYASGWMAFRTDYEEPSDWCDDCETQYEECATECEGTDWCDECTEDKADCDSTCRVRPDCPDGSASEPWCPDWEYDPFVGVYDVSASDWYLNDLVLVTELRGSTDQAKNSYGGSLAFDMDSGDYGLLAVSESGWNNGSIVDFYGAAYVYAVDAAGTTWDLEQLLSDPTPTTRDYFANWLDLRDDTIAMYSSKTDSVALMCRDSGDTDAPWDTTIRRASGSFNDSAYIGRDISMTSTGVVFSSYDASLVESTEGGDALVDPEVTKVGGVYVFQHTPLAPVEAVLSLPSITSSCGTQEYTFTLTQSGETLAYDYSHNLTLGWDDVPDASLVPVFDYTDSTYTIDLVAPSSLGTSTLYLWMSEVELDTAEVTITDGASLSMDMTVMTLQGYSLPDTDVVVGMVPKDDCGATLQDTLVTFVVTTIDDVVIDTQSDIGQFTTWESLVNMSIEGRYTVTGYVDDVALDSAAIDIADIGVTIDAETVGVSSTLSTLTGLPTVTEDEYTATLQIVDVGGEVVESDVSPVMSWGGVYVPLTWTPATSTYTYTGTEVSDPAAYNVSVTVDGLELMSETVDTVYDISIDDLTVPVDATCGTGVGTFSLLKGGAAYTSDMSLTLTASWEDNTTVPVVYVDADGSYTLDLTAPASAGTHTLTVYLDSEDIASESVVLAQVMSESSAFSLPASATVDSTFAVSVTPVDACGAAMPDLTLLISTSDASGAVVDTQTVDATDSFILSTSISEEGVYTVDVTADSLIVFSDSIEIAPVFVTVGAESVALSMTLSTISTLPTETEASYSADLVLRDIDGATIDTDLSPVVTLGGTILSTVWDSTNSLYTVSGVSSSVAGSSLLTVTVGGTTLLSRTATLVDSSSSSSIGGYVVVGLVGVAASIGTFAVGRMTSFGPFRAPSASQNPKKDVAFDANASSAQLLSPGSLGMVQPVNVVPMGAVGTVVPVVQPMPLVQEVQVSVDSV</sequence>
<accession>A0A9K3CRR5</accession>
<comment type="caution">
    <text evidence="3">The sequence shown here is derived from an EMBL/GenBank/DDBJ whole genome shotgun (WGS) entry which is preliminary data.</text>
</comment>
<evidence type="ECO:0000313" key="3">
    <source>
        <dbReference type="EMBL" id="GIQ81647.1"/>
    </source>
</evidence>
<name>A0A9K3CRR5_9EUKA</name>
<protein>
    <submittedName>
        <fullName evidence="3">Uncharacterized protein</fullName>
    </submittedName>
</protein>
<dbReference type="EMBL" id="BDIP01000454">
    <property type="protein sequence ID" value="GIQ81647.1"/>
    <property type="molecule type" value="Genomic_DNA"/>
</dbReference>
<dbReference type="AlphaFoldDB" id="A0A9K3CRR5"/>
<keyword evidence="2" id="KW-0732">Signal</keyword>
<proteinExistence type="predicted"/>
<feature type="chain" id="PRO_5039917257" evidence="2">
    <location>
        <begin position="24"/>
        <end position="1180"/>
    </location>
</feature>
<keyword evidence="1" id="KW-0812">Transmembrane</keyword>
<evidence type="ECO:0000313" key="4">
    <source>
        <dbReference type="Proteomes" id="UP000265618"/>
    </source>
</evidence>
<organism evidence="3 4">
    <name type="scientific">Kipferlia bialata</name>
    <dbReference type="NCBI Taxonomy" id="797122"/>
    <lineage>
        <taxon>Eukaryota</taxon>
        <taxon>Metamonada</taxon>
        <taxon>Carpediemonas-like organisms</taxon>
        <taxon>Kipferlia</taxon>
    </lineage>
</organism>
<evidence type="ECO:0000256" key="1">
    <source>
        <dbReference type="SAM" id="Phobius"/>
    </source>
</evidence>
<keyword evidence="1" id="KW-1133">Transmembrane helix</keyword>
<keyword evidence="4" id="KW-1185">Reference proteome</keyword>
<keyword evidence="1" id="KW-0472">Membrane</keyword>
<evidence type="ECO:0000256" key="2">
    <source>
        <dbReference type="SAM" id="SignalP"/>
    </source>
</evidence>
<feature type="signal peptide" evidence="2">
    <location>
        <begin position="1"/>
        <end position="23"/>
    </location>
</feature>
<dbReference type="Proteomes" id="UP000265618">
    <property type="component" value="Unassembled WGS sequence"/>
</dbReference>
<gene>
    <name evidence="3" type="ORF">KIPB_002636</name>
</gene>
<reference evidence="3 4" key="1">
    <citation type="journal article" date="2018" name="PLoS ONE">
        <title>The draft genome of Kipferlia bialata reveals reductive genome evolution in fornicate parasites.</title>
        <authorList>
            <person name="Tanifuji G."/>
            <person name="Takabayashi S."/>
            <person name="Kume K."/>
            <person name="Takagi M."/>
            <person name="Nakayama T."/>
            <person name="Kamikawa R."/>
            <person name="Inagaki Y."/>
            <person name="Hashimoto T."/>
        </authorList>
    </citation>
    <scope>NUCLEOTIDE SEQUENCE [LARGE SCALE GENOMIC DNA]</scope>
    <source>
        <strain evidence="3">NY0173</strain>
    </source>
</reference>
<feature type="transmembrane region" description="Helical" evidence="1">
    <location>
        <begin position="1084"/>
        <end position="1104"/>
    </location>
</feature>